<organism evidence="1 2">
    <name type="scientific">Pseudogracilibacillus auburnensis</name>
    <dbReference type="NCBI Taxonomy" id="1494959"/>
    <lineage>
        <taxon>Bacteria</taxon>
        <taxon>Bacillati</taxon>
        <taxon>Bacillota</taxon>
        <taxon>Bacilli</taxon>
        <taxon>Bacillales</taxon>
        <taxon>Bacillaceae</taxon>
        <taxon>Pseudogracilibacillus</taxon>
    </lineage>
</organism>
<dbReference type="RefSeq" id="WP_110394032.1">
    <property type="nucleotide sequence ID" value="NZ_JADIJL010000013.1"/>
</dbReference>
<protein>
    <submittedName>
        <fullName evidence="1">Uncharacterized protein DUF3603</fullName>
    </submittedName>
</protein>
<evidence type="ECO:0000313" key="2">
    <source>
        <dbReference type="Proteomes" id="UP000247978"/>
    </source>
</evidence>
<dbReference type="OrthoDB" id="2960746at2"/>
<keyword evidence="2" id="KW-1185">Reference proteome</keyword>
<dbReference type="Proteomes" id="UP000247978">
    <property type="component" value="Unassembled WGS sequence"/>
</dbReference>
<sequence length="252" mass="30538">MLYLYDVWVNWFEGEEEGYNVCHYHEWRKKDQIEILEQVPVLYISECLYNTIENSLYDLPSTLLDQIHKRAYMRKGHTREVLDYACIVTDGRGILVFDTIGYHIPVRKSRLIPRQEQQVFELCKKTKQLNFDMISKNDDRKDSLMSMDKQYMYGLTRRERQLKKLLMIAMEQLRETNNVNEMLYWLSEWDNKKLTYTTYQSSIKEIWDILYDDIKDGWTEGHERLCAQLVKGNPFLEKFWEMEQVENKNKSH</sequence>
<evidence type="ECO:0000313" key="1">
    <source>
        <dbReference type="EMBL" id="PXW89292.1"/>
    </source>
</evidence>
<reference evidence="1 2" key="1">
    <citation type="submission" date="2018-05" db="EMBL/GenBank/DDBJ databases">
        <title>Genomic Encyclopedia of Type Strains, Phase IV (KMG-IV): sequencing the most valuable type-strain genomes for metagenomic binning, comparative biology and taxonomic classification.</title>
        <authorList>
            <person name="Goeker M."/>
        </authorList>
    </citation>
    <scope>NUCLEOTIDE SEQUENCE [LARGE SCALE GENOMIC DNA]</scope>
    <source>
        <strain evidence="1 2">DSM 28556</strain>
    </source>
</reference>
<dbReference type="AlphaFoldDB" id="A0A2V3W5B3"/>
<dbReference type="Pfam" id="PF12227">
    <property type="entry name" value="DUF3603"/>
    <property type="match status" value="1"/>
</dbReference>
<gene>
    <name evidence="1" type="ORF">DFR56_10268</name>
</gene>
<name>A0A2V3W5B3_9BACI</name>
<comment type="caution">
    <text evidence="1">The sequence shown here is derived from an EMBL/GenBank/DDBJ whole genome shotgun (WGS) entry which is preliminary data.</text>
</comment>
<dbReference type="EMBL" id="QJJQ01000002">
    <property type="protein sequence ID" value="PXW89292.1"/>
    <property type="molecule type" value="Genomic_DNA"/>
</dbReference>
<accession>A0A2V3W5B3</accession>
<dbReference type="InterPro" id="IPR020909">
    <property type="entry name" value="UPF0736"/>
</dbReference>
<proteinExistence type="predicted"/>